<dbReference type="Proteomes" id="UP000013827">
    <property type="component" value="Unassembled WGS sequence"/>
</dbReference>
<name>A0A0D3JKY7_EMIH1</name>
<dbReference type="GeneID" id="17269717"/>
<dbReference type="HOGENOM" id="CLU_1589478_0_0_1"/>
<reference evidence="1" key="2">
    <citation type="submission" date="2024-10" db="UniProtKB">
        <authorList>
            <consortium name="EnsemblProtists"/>
        </authorList>
    </citation>
    <scope>IDENTIFICATION</scope>
</reference>
<evidence type="ECO:0000313" key="2">
    <source>
        <dbReference type="Proteomes" id="UP000013827"/>
    </source>
</evidence>
<proteinExistence type="predicted"/>
<dbReference type="GO" id="GO:0003677">
    <property type="term" value="F:DNA binding"/>
    <property type="evidence" value="ECO:0007669"/>
    <property type="project" value="InterPro"/>
</dbReference>
<dbReference type="KEGG" id="ehx:EMIHUDRAFT_238910"/>
<dbReference type="RefSeq" id="XP_005776601.1">
    <property type="nucleotide sequence ID" value="XM_005776544.1"/>
</dbReference>
<sequence length="168" mass="18742">MEQRVRRRSRTVYSARYKLRVVSEALARPPSCRIKPTCRNHPGIEPTQLRKWIKKHKSIATFAGMEERQECELEAFRSDPLGTAPLFALQAGSEACRRTLRPSGEGWGSCISIVRAAAMEDVLPSFTPALISEYIRVLDLVGDMLHPAPVPAAAFSPSFSRVASEEFI</sequence>
<protein>
    <recommendedName>
        <fullName evidence="3">Transposase</fullName>
    </recommendedName>
</protein>
<dbReference type="EnsemblProtists" id="EOD24172">
    <property type="protein sequence ID" value="EOD24172"/>
    <property type="gene ID" value="EMIHUDRAFT_238910"/>
</dbReference>
<dbReference type="AlphaFoldDB" id="A0A0D3JKY7"/>
<dbReference type="GO" id="GO:0006313">
    <property type="term" value="P:DNA transposition"/>
    <property type="evidence" value="ECO:0007669"/>
    <property type="project" value="InterPro"/>
</dbReference>
<keyword evidence="2" id="KW-1185">Reference proteome</keyword>
<dbReference type="GO" id="GO:0004803">
    <property type="term" value="F:transposase activity"/>
    <property type="evidence" value="ECO:0007669"/>
    <property type="project" value="InterPro"/>
</dbReference>
<accession>A0A0D3JKY7</accession>
<dbReference type="PaxDb" id="2903-EOD24172"/>
<reference evidence="2" key="1">
    <citation type="journal article" date="2013" name="Nature">
        <title>Pan genome of the phytoplankton Emiliania underpins its global distribution.</title>
        <authorList>
            <person name="Read B.A."/>
            <person name="Kegel J."/>
            <person name="Klute M.J."/>
            <person name="Kuo A."/>
            <person name="Lefebvre S.C."/>
            <person name="Maumus F."/>
            <person name="Mayer C."/>
            <person name="Miller J."/>
            <person name="Monier A."/>
            <person name="Salamov A."/>
            <person name="Young J."/>
            <person name="Aguilar M."/>
            <person name="Claverie J.M."/>
            <person name="Frickenhaus S."/>
            <person name="Gonzalez K."/>
            <person name="Herman E.K."/>
            <person name="Lin Y.C."/>
            <person name="Napier J."/>
            <person name="Ogata H."/>
            <person name="Sarno A.F."/>
            <person name="Shmutz J."/>
            <person name="Schroeder D."/>
            <person name="de Vargas C."/>
            <person name="Verret F."/>
            <person name="von Dassow P."/>
            <person name="Valentin K."/>
            <person name="Van de Peer Y."/>
            <person name="Wheeler G."/>
            <person name="Dacks J.B."/>
            <person name="Delwiche C.F."/>
            <person name="Dyhrman S.T."/>
            <person name="Glockner G."/>
            <person name="John U."/>
            <person name="Richards T."/>
            <person name="Worden A.Z."/>
            <person name="Zhang X."/>
            <person name="Grigoriev I.V."/>
            <person name="Allen A.E."/>
            <person name="Bidle K."/>
            <person name="Borodovsky M."/>
            <person name="Bowler C."/>
            <person name="Brownlee C."/>
            <person name="Cock J.M."/>
            <person name="Elias M."/>
            <person name="Gladyshev V.N."/>
            <person name="Groth M."/>
            <person name="Guda C."/>
            <person name="Hadaegh A."/>
            <person name="Iglesias-Rodriguez M.D."/>
            <person name="Jenkins J."/>
            <person name="Jones B.M."/>
            <person name="Lawson T."/>
            <person name="Leese F."/>
            <person name="Lindquist E."/>
            <person name="Lobanov A."/>
            <person name="Lomsadze A."/>
            <person name="Malik S.B."/>
            <person name="Marsh M.E."/>
            <person name="Mackinder L."/>
            <person name="Mock T."/>
            <person name="Mueller-Roeber B."/>
            <person name="Pagarete A."/>
            <person name="Parker M."/>
            <person name="Probert I."/>
            <person name="Quesneville H."/>
            <person name="Raines C."/>
            <person name="Rensing S.A."/>
            <person name="Riano-Pachon D.M."/>
            <person name="Richier S."/>
            <person name="Rokitta S."/>
            <person name="Shiraiwa Y."/>
            <person name="Soanes D.M."/>
            <person name="van der Giezen M."/>
            <person name="Wahlund T.M."/>
            <person name="Williams B."/>
            <person name="Wilson W."/>
            <person name="Wolfe G."/>
            <person name="Wurch L.L."/>
        </authorList>
    </citation>
    <scope>NUCLEOTIDE SEQUENCE</scope>
</reference>
<evidence type="ECO:0000313" key="1">
    <source>
        <dbReference type="EnsemblProtists" id="EOD24172"/>
    </source>
</evidence>
<organism evidence="1 2">
    <name type="scientific">Emiliania huxleyi (strain CCMP1516)</name>
    <dbReference type="NCBI Taxonomy" id="280463"/>
    <lineage>
        <taxon>Eukaryota</taxon>
        <taxon>Haptista</taxon>
        <taxon>Haptophyta</taxon>
        <taxon>Prymnesiophyceae</taxon>
        <taxon>Isochrysidales</taxon>
        <taxon>Noelaerhabdaceae</taxon>
        <taxon>Emiliania</taxon>
    </lineage>
</organism>
<evidence type="ECO:0008006" key="3">
    <source>
        <dbReference type="Google" id="ProtNLM"/>
    </source>
</evidence>